<dbReference type="GO" id="GO:0003723">
    <property type="term" value="F:RNA binding"/>
    <property type="evidence" value="ECO:0007669"/>
    <property type="project" value="TreeGrafter"/>
</dbReference>
<feature type="non-terminal residue" evidence="6">
    <location>
        <position position="98"/>
    </location>
</feature>
<feature type="domain" description="Helicase C-terminal" evidence="5">
    <location>
        <begin position="1"/>
        <end position="98"/>
    </location>
</feature>
<evidence type="ECO:0000256" key="4">
    <source>
        <dbReference type="ARBA" id="ARBA00022840"/>
    </source>
</evidence>
<dbReference type="CDD" id="cd18791">
    <property type="entry name" value="SF2_C_RHA"/>
    <property type="match status" value="1"/>
</dbReference>
<reference evidence="6 7" key="1">
    <citation type="submission" date="2016-04" db="EMBL/GenBank/DDBJ databases">
        <title>A degradative enzymes factory behind the ericoid mycorrhizal symbiosis.</title>
        <authorList>
            <consortium name="DOE Joint Genome Institute"/>
            <person name="Martino E."/>
            <person name="Morin E."/>
            <person name="Grelet G."/>
            <person name="Kuo A."/>
            <person name="Kohler A."/>
            <person name="Daghino S."/>
            <person name="Barry K."/>
            <person name="Choi C."/>
            <person name="Cichocki N."/>
            <person name="Clum A."/>
            <person name="Copeland A."/>
            <person name="Hainaut M."/>
            <person name="Haridas S."/>
            <person name="Labutti K."/>
            <person name="Lindquist E."/>
            <person name="Lipzen A."/>
            <person name="Khouja H.-R."/>
            <person name="Murat C."/>
            <person name="Ohm R."/>
            <person name="Olson A."/>
            <person name="Spatafora J."/>
            <person name="Veneault-Fourrey C."/>
            <person name="Henrissat B."/>
            <person name="Grigoriev I."/>
            <person name="Martin F."/>
            <person name="Perotto S."/>
        </authorList>
    </citation>
    <scope>NUCLEOTIDE SEQUENCE [LARGE SCALE GENOMIC DNA]</scope>
    <source>
        <strain evidence="6 7">F</strain>
    </source>
</reference>
<dbReference type="PANTHER" id="PTHR18934">
    <property type="entry name" value="ATP-DEPENDENT RNA HELICASE"/>
    <property type="match status" value="1"/>
</dbReference>
<proteinExistence type="predicted"/>
<dbReference type="InterPro" id="IPR001650">
    <property type="entry name" value="Helicase_C-like"/>
</dbReference>
<evidence type="ECO:0000259" key="5">
    <source>
        <dbReference type="PROSITE" id="PS51194"/>
    </source>
</evidence>
<dbReference type="PANTHER" id="PTHR18934:SF99">
    <property type="entry name" value="ATP-DEPENDENT RNA HELICASE DHX37-RELATED"/>
    <property type="match status" value="1"/>
</dbReference>
<evidence type="ECO:0000313" key="7">
    <source>
        <dbReference type="Proteomes" id="UP000235786"/>
    </source>
</evidence>
<keyword evidence="3" id="KW-0347">Helicase</keyword>
<dbReference type="SMART" id="SM00490">
    <property type="entry name" value="HELICc"/>
    <property type="match status" value="1"/>
</dbReference>
<dbReference type="Gene3D" id="3.40.50.300">
    <property type="entry name" value="P-loop containing nucleotide triphosphate hydrolases"/>
    <property type="match status" value="1"/>
</dbReference>
<dbReference type="GO" id="GO:0016787">
    <property type="term" value="F:hydrolase activity"/>
    <property type="evidence" value="ECO:0007669"/>
    <property type="project" value="UniProtKB-KW"/>
</dbReference>
<evidence type="ECO:0000313" key="6">
    <source>
        <dbReference type="EMBL" id="PMD38040.1"/>
    </source>
</evidence>
<organism evidence="6 7">
    <name type="scientific">Hyaloscypha variabilis (strain UAMH 11265 / GT02V1 / F)</name>
    <name type="common">Meliniomyces variabilis</name>
    <dbReference type="NCBI Taxonomy" id="1149755"/>
    <lineage>
        <taxon>Eukaryota</taxon>
        <taxon>Fungi</taxon>
        <taxon>Dikarya</taxon>
        <taxon>Ascomycota</taxon>
        <taxon>Pezizomycotina</taxon>
        <taxon>Leotiomycetes</taxon>
        <taxon>Helotiales</taxon>
        <taxon>Hyaloscyphaceae</taxon>
        <taxon>Hyaloscypha</taxon>
        <taxon>Hyaloscypha variabilis</taxon>
    </lineage>
</organism>
<name>A0A2J6RHQ7_HYAVF</name>
<dbReference type="Proteomes" id="UP000235786">
    <property type="component" value="Unassembled WGS sequence"/>
</dbReference>
<evidence type="ECO:0000256" key="3">
    <source>
        <dbReference type="ARBA" id="ARBA00022806"/>
    </source>
</evidence>
<protein>
    <submittedName>
        <fullName evidence="6">P-loop containing nucleoside triphosphate hydrolase protein</fullName>
    </submittedName>
</protein>
<dbReference type="AlphaFoldDB" id="A0A2J6RHQ7"/>
<dbReference type="OrthoDB" id="5600252at2759"/>
<dbReference type="SUPFAM" id="SSF52540">
    <property type="entry name" value="P-loop containing nucleoside triphosphate hydrolases"/>
    <property type="match status" value="1"/>
</dbReference>
<feature type="non-terminal residue" evidence="6">
    <location>
        <position position="1"/>
    </location>
</feature>
<dbReference type="EMBL" id="KZ613948">
    <property type="protein sequence ID" value="PMD38040.1"/>
    <property type="molecule type" value="Genomic_DNA"/>
</dbReference>
<dbReference type="Pfam" id="PF00271">
    <property type="entry name" value="Helicase_C"/>
    <property type="match status" value="1"/>
</dbReference>
<evidence type="ECO:0000256" key="1">
    <source>
        <dbReference type="ARBA" id="ARBA00022741"/>
    </source>
</evidence>
<keyword evidence="7" id="KW-1185">Reference proteome</keyword>
<keyword evidence="4" id="KW-0067">ATP-binding</keyword>
<accession>A0A2J6RHQ7</accession>
<gene>
    <name evidence="6" type="ORF">L207DRAFT_390328</name>
</gene>
<dbReference type="GO" id="GO:0004386">
    <property type="term" value="F:helicase activity"/>
    <property type="evidence" value="ECO:0007669"/>
    <property type="project" value="UniProtKB-KW"/>
</dbReference>
<dbReference type="GO" id="GO:0005524">
    <property type="term" value="F:ATP binding"/>
    <property type="evidence" value="ECO:0007669"/>
    <property type="project" value="UniProtKB-KW"/>
</dbReference>
<sequence length="98" mass="10886">IHSGLHDKQSEAFADVPAGCRKIIIATNIAETSITIPDVKHVIDSGKHREYVYHHASKMSSLSTIWISKSNAKQRAGRAGRVQNGNYYALFSQARYES</sequence>
<keyword evidence="1" id="KW-0547">Nucleotide-binding</keyword>
<dbReference type="InterPro" id="IPR027417">
    <property type="entry name" value="P-loop_NTPase"/>
</dbReference>
<evidence type="ECO:0000256" key="2">
    <source>
        <dbReference type="ARBA" id="ARBA00022801"/>
    </source>
</evidence>
<dbReference type="PROSITE" id="PS51194">
    <property type="entry name" value="HELICASE_CTER"/>
    <property type="match status" value="1"/>
</dbReference>
<dbReference type="STRING" id="1149755.A0A2J6RHQ7"/>
<keyword evidence="2 6" id="KW-0378">Hydrolase</keyword>